<comment type="caution">
    <text evidence="10">The sequence shown here is derived from an EMBL/GenBank/DDBJ whole genome shotgun (WGS) entry which is preliminary data.</text>
</comment>
<feature type="domain" description="Protein kinase" evidence="9">
    <location>
        <begin position="1"/>
        <end position="120"/>
    </location>
</feature>
<dbReference type="PANTHER" id="PTHR27002">
    <property type="entry name" value="RECEPTOR-LIKE SERINE/THREONINE-PROTEIN KINASE SD1-8"/>
    <property type="match status" value="1"/>
</dbReference>
<keyword evidence="5" id="KW-0418">Kinase</keyword>
<evidence type="ECO:0000256" key="6">
    <source>
        <dbReference type="ARBA" id="ARBA00022840"/>
    </source>
</evidence>
<comment type="catalytic activity">
    <reaction evidence="8">
        <text>L-seryl-[protein] + ATP = O-phospho-L-seryl-[protein] + ADP + H(+)</text>
        <dbReference type="Rhea" id="RHEA:17989"/>
        <dbReference type="Rhea" id="RHEA-COMP:9863"/>
        <dbReference type="Rhea" id="RHEA-COMP:11604"/>
        <dbReference type="ChEBI" id="CHEBI:15378"/>
        <dbReference type="ChEBI" id="CHEBI:29999"/>
        <dbReference type="ChEBI" id="CHEBI:30616"/>
        <dbReference type="ChEBI" id="CHEBI:83421"/>
        <dbReference type="ChEBI" id="CHEBI:456216"/>
        <dbReference type="EC" id="2.7.11.1"/>
    </reaction>
</comment>
<dbReference type="Proteomes" id="UP000237347">
    <property type="component" value="Unassembled WGS sequence"/>
</dbReference>
<dbReference type="PROSITE" id="PS50011">
    <property type="entry name" value="PROTEIN_KINASE_DOM"/>
    <property type="match status" value="1"/>
</dbReference>
<dbReference type="GO" id="GO:0005886">
    <property type="term" value="C:plasma membrane"/>
    <property type="evidence" value="ECO:0007669"/>
    <property type="project" value="TreeGrafter"/>
</dbReference>
<dbReference type="AlphaFoldDB" id="A0AAW0LEP2"/>
<evidence type="ECO:0000256" key="2">
    <source>
        <dbReference type="ARBA" id="ARBA00022527"/>
    </source>
</evidence>
<keyword evidence="11" id="KW-1185">Reference proteome</keyword>
<organism evidence="10 11">
    <name type="scientific">Quercus suber</name>
    <name type="common">Cork oak</name>
    <dbReference type="NCBI Taxonomy" id="58331"/>
    <lineage>
        <taxon>Eukaryota</taxon>
        <taxon>Viridiplantae</taxon>
        <taxon>Streptophyta</taxon>
        <taxon>Embryophyta</taxon>
        <taxon>Tracheophyta</taxon>
        <taxon>Spermatophyta</taxon>
        <taxon>Magnoliopsida</taxon>
        <taxon>eudicotyledons</taxon>
        <taxon>Gunneridae</taxon>
        <taxon>Pentapetalae</taxon>
        <taxon>rosids</taxon>
        <taxon>fabids</taxon>
        <taxon>Fagales</taxon>
        <taxon>Fagaceae</taxon>
        <taxon>Quercus</taxon>
    </lineage>
</organism>
<evidence type="ECO:0000256" key="4">
    <source>
        <dbReference type="ARBA" id="ARBA00022741"/>
    </source>
</evidence>
<keyword evidence="2" id="KW-0723">Serine/threonine-protein kinase</keyword>
<dbReference type="PANTHER" id="PTHR27002:SF181">
    <property type="entry name" value="RECEPTOR-LIKE SERINE_THREONINE-PROTEIN KINASE"/>
    <property type="match status" value="1"/>
</dbReference>
<dbReference type="FunFam" id="1.10.510.10:FF:001023">
    <property type="entry name" value="Os07g0541700 protein"/>
    <property type="match status" value="1"/>
</dbReference>
<dbReference type="PROSITE" id="PS00108">
    <property type="entry name" value="PROTEIN_KINASE_ST"/>
    <property type="match status" value="1"/>
</dbReference>
<evidence type="ECO:0000313" key="10">
    <source>
        <dbReference type="EMBL" id="KAK7849311.1"/>
    </source>
</evidence>
<evidence type="ECO:0000313" key="11">
    <source>
        <dbReference type="Proteomes" id="UP000237347"/>
    </source>
</evidence>
<dbReference type="InterPro" id="IPR000719">
    <property type="entry name" value="Prot_kinase_dom"/>
</dbReference>
<evidence type="ECO:0000259" key="9">
    <source>
        <dbReference type="PROSITE" id="PS50011"/>
    </source>
</evidence>
<sequence>MSDCSVTDVKTVTGNDSFINDGQMVSWAEDCDGFVDSLSIIDEAEEETGIALGILYLHEDSQLQIIHHDLKVGNILLDAELNPKIANFEMVRMVVLEETESNSNRTMGTYCCAVGEKTEE</sequence>
<dbReference type="Gene3D" id="1.10.510.10">
    <property type="entry name" value="Transferase(Phosphotransferase) domain 1"/>
    <property type="match status" value="1"/>
</dbReference>
<dbReference type="Pfam" id="PF07714">
    <property type="entry name" value="PK_Tyr_Ser-Thr"/>
    <property type="match status" value="1"/>
</dbReference>
<gene>
    <name evidence="10" type="primary">CRK20</name>
    <name evidence="10" type="ORF">CFP56_003153</name>
</gene>
<name>A0AAW0LEP2_QUESU</name>
<dbReference type="GO" id="GO:0004674">
    <property type="term" value="F:protein serine/threonine kinase activity"/>
    <property type="evidence" value="ECO:0007669"/>
    <property type="project" value="UniProtKB-KW"/>
</dbReference>
<comment type="catalytic activity">
    <reaction evidence="7">
        <text>L-threonyl-[protein] + ATP = O-phospho-L-threonyl-[protein] + ADP + H(+)</text>
        <dbReference type="Rhea" id="RHEA:46608"/>
        <dbReference type="Rhea" id="RHEA-COMP:11060"/>
        <dbReference type="Rhea" id="RHEA-COMP:11605"/>
        <dbReference type="ChEBI" id="CHEBI:15378"/>
        <dbReference type="ChEBI" id="CHEBI:30013"/>
        <dbReference type="ChEBI" id="CHEBI:30616"/>
        <dbReference type="ChEBI" id="CHEBI:61977"/>
        <dbReference type="ChEBI" id="CHEBI:456216"/>
        <dbReference type="EC" id="2.7.11.1"/>
    </reaction>
</comment>
<evidence type="ECO:0000256" key="3">
    <source>
        <dbReference type="ARBA" id="ARBA00022679"/>
    </source>
</evidence>
<dbReference type="EMBL" id="PKMF04000115">
    <property type="protein sequence ID" value="KAK7849311.1"/>
    <property type="molecule type" value="Genomic_DNA"/>
</dbReference>
<reference evidence="10 11" key="1">
    <citation type="journal article" date="2018" name="Sci. Data">
        <title>The draft genome sequence of cork oak.</title>
        <authorList>
            <person name="Ramos A.M."/>
            <person name="Usie A."/>
            <person name="Barbosa P."/>
            <person name="Barros P.M."/>
            <person name="Capote T."/>
            <person name="Chaves I."/>
            <person name="Simoes F."/>
            <person name="Abreu I."/>
            <person name="Carrasquinho I."/>
            <person name="Faro C."/>
            <person name="Guimaraes J.B."/>
            <person name="Mendonca D."/>
            <person name="Nobrega F."/>
            <person name="Rodrigues L."/>
            <person name="Saibo N.J.M."/>
            <person name="Varela M.C."/>
            <person name="Egas C."/>
            <person name="Matos J."/>
            <person name="Miguel C.M."/>
            <person name="Oliveira M.M."/>
            <person name="Ricardo C.P."/>
            <person name="Goncalves S."/>
        </authorList>
    </citation>
    <scope>NUCLEOTIDE SEQUENCE [LARGE SCALE GENOMIC DNA]</scope>
    <source>
        <strain evidence="11">cv. HL8</strain>
    </source>
</reference>
<dbReference type="InterPro" id="IPR008271">
    <property type="entry name" value="Ser/Thr_kinase_AS"/>
</dbReference>
<protein>
    <recommendedName>
        <fullName evidence="1">non-specific serine/threonine protein kinase</fullName>
        <ecNumber evidence="1">2.7.11.1</ecNumber>
    </recommendedName>
</protein>
<dbReference type="SUPFAM" id="SSF56112">
    <property type="entry name" value="Protein kinase-like (PK-like)"/>
    <property type="match status" value="1"/>
</dbReference>
<accession>A0AAW0LEP2</accession>
<proteinExistence type="predicted"/>
<evidence type="ECO:0000256" key="1">
    <source>
        <dbReference type="ARBA" id="ARBA00012513"/>
    </source>
</evidence>
<evidence type="ECO:0000256" key="5">
    <source>
        <dbReference type="ARBA" id="ARBA00022777"/>
    </source>
</evidence>
<dbReference type="GO" id="GO:0005524">
    <property type="term" value="F:ATP binding"/>
    <property type="evidence" value="ECO:0007669"/>
    <property type="project" value="UniProtKB-KW"/>
</dbReference>
<dbReference type="InterPro" id="IPR001245">
    <property type="entry name" value="Ser-Thr/Tyr_kinase_cat_dom"/>
</dbReference>
<dbReference type="InterPro" id="IPR011009">
    <property type="entry name" value="Kinase-like_dom_sf"/>
</dbReference>
<evidence type="ECO:0000256" key="8">
    <source>
        <dbReference type="ARBA" id="ARBA00048679"/>
    </source>
</evidence>
<keyword evidence="6" id="KW-0067">ATP-binding</keyword>
<evidence type="ECO:0000256" key="7">
    <source>
        <dbReference type="ARBA" id="ARBA00047899"/>
    </source>
</evidence>
<keyword evidence="3" id="KW-0808">Transferase</keyword>
<dbReference type="EC" id="2.7.11.1" evidence="1"/>
<keyword evidence="4" id="KW-0547">Nucleotide-binding</keyword>